<dbReference type="PROSITE" id="PS50132">
    <property type="entry name" value="RGS"/>
    <property type="match status" value="1"/>
</dbReference>
<evidence type="ECO:0000256" key="1">
    <source>
        <dbReference type="SAM" id="MobiDB-lite"/>
    </source>
</evidence>
<feature type="region of interest" description="Disordered" evidence="1">
    <location>
        <begin position="1"/>
        <end position="20"/>
    </location>
</feature>
<evidence type="ECO:0000313" key="4">
    <source>
        <dbReference type="Proteomes" id="UP001150942"/>
    </source>
</evidence>
<reference evidence="3" key="1">
    <citation type="submission" date="2022-11" db="EMBL/GenBank/DDBJ databases">
        <authorList>
            <person name="Petersen C."/>
        </authorList>
    </citation>
    <scope>NUCLEOTIDE SEQUENCE</scope>
    <source>
        <strain evidence="3">IBT 20477</strain>
    </source>
</reference>
<dbReference type="InterPro" id="IPR016137">
    <property type="entry name" value="RGS"/>
</dbReference>
<dbReference type="PANTHER" id="PTHR10845:SF267">
    <property type="entry name" value="REGULATOR OF G PROTEIN SIGNALING DOMAIN PROTEIN (AFU_ORTHOLOGUE AFUA_6G06860)"/>
    <property type="match status" value="1"/>
</dbReference>
<dbReference type="Pfam" id="PF00615">
    <property type="entry name" value="RGS"/>
    <property type="match status" value="1"/>
</dbReference>
<dbReference type="CDD" id="cd07440">
    <property type="entry name" value="RGS"/>
    <property type="match status" value="1"/>
</dbReference>
<evidence type="ECO:0000313" key="3">
    <source>
        <dbReference type="EMBL" id="KAJ5181585.1"/>
    </source>
</evidence>
<dbReference type="InterPro" id="IPR036305">
    <property type="entry name" value="RGS_sf"/>
</dbReference>
<protein>
    <recommendedName>
        <fullName evidence="2">RGS domain-containing protein</fullName>
    </recommendedName>
</protein>
<proteinExistence type="predicted"/>
<dbReference type="Gene3D" id="1.10.167.10">
    <property type="entry name" value="Regulator of G-protein Signalling 4, domain 2"/>
    <property type="match status" value="1"/>
</dbReference>
<dbReference type="OrthoDB" id="10266999at2759"/>
<dbReference type="EMBL" id="JAPQKQ010000009">
    <property type="protein sequence ID" value="KAJ5181585.1"/>
    <property type="molecule type" value="Genomic_DNA"/>
</dbReference>
<organism evidence="3 4">
    <name type="scientific">Penicillium cf. viridicatum</name>
    <dbReference type="NCBI Taxonomy" id="2972119"/>
    <lineage>
        <taxon>Eukaryota</taxon>
        <taxon>Fungi</taxon>
        <taxon>Dikarya</taxon>
        <taxon>Ascomycota</taxon>
        <taxon>Pezizomycotina</taxon>
        <taxon>Eurotiomycetes</taxon>
        <taxon>Eurotiomycetidae</taxon>
        <taxon>Eurotiales</taxon>
        <taxon>Aspergillaceae</taxon>
        <taxon>Penicillium</taxon>
    </lineage>
</organism>
<dbReference type="SUPFAM" id="SSF48097">
    <property type="entry name" value="Regulator of G-protein signaling, RGS"/>
    <property type="match status" value="1"/>
</dbReference>
<gene>
    <name evidence="3" type="ORF">N7449_011732</name>
</gene>
<accession>A0A9W9LXU2</accession>
<sequence>MSYTSRSNPNQSSKQPTLNEVLSDVAPPPYTLSAFMTYLCENHCLETLQFTLEAKKYCETYNSFVNQADEPTVTTDSPACRHLCMLYQRLLITYVIPGAPLEVNLPYNVRSSLLQYKDLSTPPLPEALEPGVKSIHELMENSIFHLFLNSHATPAHKDMAPEPSNMIDIRSDFSVTMSDNESMQPVRLNSKRPFLSPRRRSWSWPPWGRQPN</sequence>
<dbReference type="PANTHER" id="PTHR10845">
    <property type="entry name" value="REGULATOR OF G PROTEIN SIGNALING"/>
    <property type="match status" value="1"/>
</dbReference>
<name>A0A9W9LXU2_9EURO</name>
<dbReference type="Proteomes" id="UP001150942">
    <property type="component" value="Unassembled WGS sequence"/>
</dbReference>
<comment type="caution">
    <text evidence="3">The sequence shown here is derived from an EMBL/GenBank/DDBJ whole genome shotgun (WGS) entry which is preliminary data.</text>
</comment>
<keyword evidence="4" id="KW-1185">Reference proteome</keyword>
<dbReference type="SMART" id="SM00315">
    <property type="entry name" value="RGS"/>
    <property type="match status" value="1"/>
</dbReference>
<dbReference type="AlphaFoldDB" id="A0A9W9LXU2"/>
<evidence type="ECO:0000259" key="2">
    <source>
        <dbReference type="PROSITE" id="PS50132"/>
    </source>
</evidence>
<feature type="domain" description="RGS" evidence="2">
    <location>
        <begin position="21"/>
        <end position="150"/>
    </location>
</feature>
<reference evidence="3" key="2">
    <citation type="journal article" date="2023" name="IMA Fungus">
        <title>Comparative genomic study of the Penicillium genus elucidates a diverse pangenome and 15 lateral gene transfer events.</title>
        <authorList>
            <person name="Petersen C."/>
            <person name="Sorensen T."/>
            <person name="Nielsen M.R."/>
            <person name="Sondergaard T.E."/>
            <person name="Sorensen J.L."/>
            <person name="Fitzpatrick D.A."/>
            <person name="Frisvad J.C."/>
            <person name="Nielsen K.L."/>
        </authorList>
    </citation>
    <scope>NUCLEOTIDE SEQUENCE</scope>
    <source>
        <strain evidence="3">IBT 20477</strain>
    </source>
</reference>
<dbReference type="InterPro" id="IPR044926">
    <property type="entry name" value="RGS_subdomain_2"/>
</dbReference>